<keyword evidence="1 2" id="KW-0238">DNA-binding</keyword>
<dbReference type="InterPro" id="IPR001356">
    <property type="entry name" value="HD"/>
</dbReference>
<comment type="subcellular location">
    <subcellularLocation>
        <location evidence="1 2">Nucleus</location>
    </subcellularLocation>
</comment>
<dbReference type="EMBL" id="CP111014">
    <property type="protein sequence ID" value="WAR00587.1"/>
    <property type="molecule type" value="Genomic_DNA"/>
</dbReference>
<keyword evidence="5" id="KW-1185">Reference proteome</keyword>
<dbReference type="Proteomes" id="UP001164746">
    <property type="component" value="Chromosome 3"/>
</dbReference>
<protein>
    <submittedName>
        <fullName evidence="4">RX-like protein</fullName>
    </submittedName>
</protein>
<accession>A0ABY7DUS3</accession>
<evidence type="ECO:0000313" key="5">
    <source>
        <dbReference type="Proteomes" id="UP001164746"/>
    </source>
</evidence>
<feature type="domain" description="Homeobox" evidence="3">
    <location>
        <begin position="139"/>
        <end position="186"/>
    </location>
</feature>
<dbReference type="Gene3D" id="1.10.10.60">
    <property type="entry name" value="Homeodomain-like"/>
    <property type="match status" value="1"/>
</dbReference>
<dbReference type="PANTHER" id="PTHR46271">
    <property type="entry name" value="HOMEOBOX PROTEIN, PUTATIVE-RELATED"/>
    <property type="match status" value="1"/>
</dbReference>
<feature type="DNA-binding region" description="Homeobox" evidence="1">
    <location>
        <begin position="141"/>
        <end position="187"/>
    </location>
</feature>
<keyword evidence="1 2" id="KW-0371">Homeobox</keyword>
<name>A0ABY7DUS3_MYAAR</name>
<dbReference type="PROSITE" id="PS50071">
    <property type="entry name" value="HOMEOBOX_2"/>
    <property type="match status" value="1"/>
</dbReference>
<dbReference type="PANTHER" id="PTHR46271:SF4">
    <property type="entry name" value="HOMEOBOX PROTEIN, PUTATIVE-RELATED"/>
    <property type="match status" value="1"/>
</dbReference>
<reference evidence="4" key="1">
    <citation type="submission" date="2022-11" db="EMBL/GenBank/DDBJ databases">
        <title>Centuries of genome instability and evolution in soft-shell clam transmissible cancer (bioRxiv).</title>
        <authorList>
            <person name="Hart S.F.M."/>
            <person name="Yonemitsu M.A."/>
            <person name="Giersch R.M."/>
            <person name="Beal B.F."/>
            <person name="Arriagada G."/>
            <person name="Davis B.W."/>
            <person name="Ostrander E.A."/>
            <person name="Goff S.P."/>
            <person name="Metzger M.J."/>
        </authorList>
    </citation>
    <scope>NUCLEOTIDE SEQUENCE</scope>
    <source>
        <strain evidence="4">MELC-2E11</strain>
        <tissue evidence="4">Siphon/mantle</tissue>
    </source>
</reference>
<evidence type="ECO:0000256" key="2">
    <source>
        <dbReference type="RuleBase" id="RU000682"/>
    </source>
</evidence>
<dbReference type="InterPro" id="IPR009057">
    <property type="entry name" value="Homeodomain-like_sf"/>
</dbReference>
<dbReference type="SMART" id="SM00389">
    <property type="entry name" value="HOX"/>
    <property type="match status" value="1"/>
</dbReference>
<dbReference type="SUPFAM" id="SSF46689">
    <property type="entry name" value="Homeodomain-like"/>
    <property type="match status" value="1"/>
</dbReference>
<proteinExistence type="predicted"/>
<dbReference type="CDD" id="cd00086">
    <property type="entry name" value="homeodomain"/>
    <property type="match status" value="1"/>
</dbReference>
<sequence length="232" mass="26002">MATVASGHQYPGFHSIEAILGPQDHQLVPVVPEMFSIEQGRRFPGLQGSGPRVTDGQVEEKNVRQFTGGHCGSKDRDCLHGTSKHGKEYVKPTYRAYLSVFEKVRGSGLYDLNGSPVKDAGQRKKDKGMSELCDPEARKKTRRNRTTFTTYQLHELERAFEKSHYPDVYSREELALKINLPEVRVQAAAGNELPCSEFGVYVVSPSATKAPNMAEYVIFAKKVIDIRMLDNR</sequence>
<evidence type="ECO:0000256" key="1">
    <source>
        <dbReference type="PROSITE-ProRule" id="PRU00108"/>
    </source>
</evidence>
<evidence type="ECO:0000313" key="4">
    <source>
        <dbReference type="EMBL" id="WAR00587.1"/>
    </source>
</evidence>
<gene>
    <name evidence="4" type="ORF">MAR_024959</name>
</gene>
<dbReference type="InterPro" id="IPR043562">
    <property type="entry name" value="RAX/RAX2"/>
</dbReference>
<evidence type="ECO:0000259" key="3">
    <source>
        <dbReference type="PROSITE" id="PS50071"/>
    </source>
</evidence>
<keyword evidence="1 2" id="KW-0539">Nucleus</keyword>
<dbReference type="Pfam" id="PF00046">
    <property type="entry name" value="Homeodomain"/>
    <property type="match status" value="1"/>
</dbReference>
<organism evidence="4 5">
    <name type="scientific">Mya arenaria</name>
    <name type="common">Soft-shell clam</name>
    <dbReference type="NCBI Taxonomy" id="6604"/>
    <lineage>
        <taxon>Eukaryota</taxon>
        <taxon>Metazoa</taxon>
        <taxon>Spiralia</taxon>
        <taxon>Lophotrochozoa</taxon>
        <taxon>Mollusca</taxon>
        <taxon>Bivalvia</taxon>
        <taxon>Autobranchia</taxon>
        <taxon>Heteroconchia</taxon>
        <taxon>Euheterodonta</taxon>
        <taxon>Imparidentia</taxon>
        <taxon>Neoheterodontei</taxon>
        <taxon>Myida</taxon>
        <taxon>Myoidea</taxon>
        <taxon>Myidae</taxon>
        <taxon>Mya</taxon>
    </lineage>
</organism>